<evidence type="ECO:0000313" key="1">
    <source>
        <dbReference type="EMBL" id="MFD1456721.1"/>
    </source>
</evidence>
<dbReference type="RefSeq" id="WP_203647199.1">
    <property type="nucleotide sequence ID" value="NZ_BOLN01000020.1"/>
</dbReference>
<comment type="caution">
    <text evidence="1">The sequence shown here is derived from an EMBL/GenBank/DDBJ whole genome shotgun (WGS) entry which is preliminary data.</text>
</comment>
<dbReference type="EMBL" id="JBHTOD010000020">
    <property type="protein sequence ID" value="MFD1456721.1"/>
    <property type="molecule type" value="Genomic_DNA"/>
</dbReference>
<gene>
    <name evidence="1" type="primary">mobC</name>
    <name evidence="1" type="ORF">ACFQ44_13770</name>
</gene>
<accession>A0ABW4D7T6</accession>
<protein>
    <submittedName>
        <fullName evidence="1">Plasmid mobilization relaxosome protein MobC</fullName>
    </submittedName>
</protein>
<dbReference type="Pfam" id="PF21983">
    <property type="entry name" value="NikA-like"/>
    <property type="match status" value="1"/>
</dbReference>
<sequence length="103" mass="11536">MSETKRTQINIRLSDTELEKVKLSAEVLGLSVGKYAKQVLLKSKLVKPQLPAQSQQVMIRKLSGMANNLNQLTKLAHESKAIDSHTIDSLRQEVNALWQQLGK</sequence>
<reference evidence="2" key="1">
    <citation type="journal article" date="2019" name="Int. J. Syst. Evol. Microbiol.">
        <title>The Global Catalogue of Microorganisms (GCM) 10K type strain sequencing project: providing services to taxonomists for standard genome sequencing and annotation.</title>
        <authorList>
            <consortium name="The Broad Institute Genomics Platform"/>
            <consortium name="The Broad Institute Genome Sequencing Center for Infectious Disease"/>
            <person name="Wu L."/>
            <person name="Ma J."/>
        </authorList>
    </citation>
    <scope>NUCLEOTIDE SEQUENCE [LARGE SCALE GENOMIC DNA]</scope>
    <source>
        <strain evidence="2">CCM 8979</strain>
    </source>
</reference>
<name>A0ABW4D7T6_9LACO</name>
<keyword evidence="2" id="KW-1185">Reference proteome</keyword>
<proteinExistence type="predicted"/>
<dbReference type="InterPro" id="IPR053842">
    <property type="entry name" value="NikA-like"/>
</dbReference>
<organism evidence="1 2">
    <name type="scientific">Levilactobacillus lanxiensis</name>
    <dbReference type="NCBI Taxonomy" id="2799568"/>
    <lineage>
        <taxon>Bacteria</taxon>
        <taxon>Bacillati</taxon>
        <taxon>Bacillota</taxon>
        <taxon>Bacilli</taxon>
        <taxon>Lactobacillales</taxon>
        <taxon>Lactobacillaceae</taxon>
        <taxon>Levilactobacillus</taxon>
    </lineage>
</organism>
<evidence type="ECO:0000313" key="2">
    <source>
        <dbReference type="Proteomes" id="UP001597189"/>
    </source>
</evidence>
<dbReference type="Proteomes" id="UP001597189">
    <property type="component" value="Unassembled WGS sequence"/>
</dbReference>